<dbReference type="NCBIfam" id="NF045835">
    <property type="entry name" value="P60_lipo"/>
    <property type="match status" value="1"/>
</dbReference>
<organism evidence="2 3">
    <name type="scientific">Mycoplasmopsis bovigenitalium</name>
    <dbReference type="NCBI Taxonomy" id="2112"/>
    <lineage>
        <taxon>Bacteria</taxon>
        <taxon>Bacillati</taxon>
        <taxon>Mycoplasmatota</taxon>
        <taxon>Mycoplasmoidales</taxon>
        <taxon>Metamycoplasmataceae</taxon>
        <taxon>Mycoplasmopsis</taxon>
    </lineage>
</organism>
<dbReference type="Proteomes" id="UP000290942">
    <property type="component" value="Chromosome"/>
</dbReference>
<name>A0A449A8C8_9BACT</name>
<evidence type="ECO:0000313" key="3">
    <source>
        <dbReference type="Proteomes" id="UP000290942"/>
    </source>
</evidence>
<dbReference type="EMBL" id="LR214970">
    <property type="protein sequence ID" value="VEU60481.1"/>
    <property type="molecule type" value="Genomic_DNA"/>
</dbReference>
<dbReference type="PROSITE" id="PS51257">
    <property type="entry name" value="PROKAR_LIPOPROTEIN"/>
    <property type="match status" value="1"/>
</dbReference>
<keyword evidence="1" id="KW-0732">Signal</keyword>
<reference evidence="2 3" key="1">
    <citation type="submission" date="2019-01" db="EMBL/GenBank/DDBJ databases">
        <authorList>
            <consortium name="Pathogen Informatics"/>
        </authorList>
    </citation>
    <scope>NUCLEOTIDE SEQUENCE [LARGE SCALE GENOMIC DNA]</scope>
    <source>
        <strain evidence="2 3">NCTC10122</strain>
    </source>
</reference>
<feature type="chain" id="PRO_5019262772" description="P60-like lipoprotein" evidence="1">
    <location>
        <begin position="22"/>
        <end position="431"/>
    </location>
</feature>
<dbReference type="InterPro" id="IPR054783">
    <property type="entry name" value="P60-like"/>
</dbReference>
<protein>
    <recommendedName>
        <fullName evidence="4">P60-like lipoprotein</fullName>
    </recommendedName>
</protein>
<evidence type="ECO:0008006" key="4">
    <source>
        <dbReference type="Google" id="ProtNLM"/>
    </source>
</evidence>
<accession>A0A449A8C8</accession>
<sequence length="431" mass="49923">MKKINLAILSSSLVAIPFVSASCAKNVKTVEKIKQDNLIKADAAEQLKAKFTRATLLSLYKIKFNNSNNLDETYINEFKKEESDLFKDSEKAFKLYAKNKLDKDKYYFAQKVVDWTSSRILNNQEIETLKTIQPHSEITTEHFKVLWLNEKTGIRAELEKMLFVNKYFAINTKEELKKIDKNFKYTKNIKYELKNYLLAKYAVDKKYAQIWMKDAETKVDNDSFFTRGFPTIKDADTFNEFWKDSSQPKDQLKAEIEFISGNDDDKKLYGYKGFKSATTSYSLKWDYESLKNKKAKKDLYGYFDVNNNRLVNTEIEKGFVINPYKISTGEKTTPMVVYLNQIAPIAASQEVELPNSEDSKSTKSKVTLLSFDNTMYKDKLDILAFLFFLNDQTLYETAIKSFADLGYKIKINKTSIALREAAKSLVFVELV</sequence>
<evidence type="ECO:0000313" key="2">
    <source>
        <dbReference type="EMBL" id="VEU60481.1"/>
    </source>
</evidence>
<gene>
    <name evidence="2" type="ORF">NCTC10122_00069</name>
</gene>
<feature type="signal peptide" evidence="1">
    <location>
        <begin position="1"/>
        <end position="21"/>
    </location>
</feature>
<evidence type="ECO:0000256" key="1">
    <source>
        <dbReference type="SAM" id="SignalP"/>
    </source>
</evidence>
<dbReference type="AlphaFoldDB" id="A0A449A8C8"/>
<proteinExistence type="predicted"/>
<dbReference type="RefSeq" id="WP_129687433.1">
    <property type="nucleotide sequence ID" value="NZ_LR214970.1"/>
</dbReference>